<evidence type="ECO:0000313" key="3">
    <source>
        <dbReference type="EMBL" id="SKB54983.1"/>
    </source>
</evidence>
<dbReference type="Pfam" id="PF04073">
    <property type="entry name" value="tRNA_edit"/>
    <property type="match status" value="1"/>
</dbReference>
<protein>
    <submittedName>
        <fullName evidence="3">Ala-tRNA(Pro) deacylase</fullName>
    </submittedName>
</protein>
<proteinExistence type="inferred from homology"/>
<sequence>MINISEIKSDLPKGKRTNIELKSHEILNELCVEYEWVDNDEVSSMEECAEISEKLGVEIRKSIFLCNRQKTMFFLLVMPAKKTFDTKVFSAALNVPRLSFASGELMEEYLSVLPGNASVMSLINDKDNRVQLVIDDEVAKNDWFGCNPGVNTSHLKIKTNDLIDKFLPYINHKPTIISL</sequence>
<dbReference type="EMBL" id="FUYN01000004">
    <property type="protein sequence ID" value="SKB54983.1"/>
    <property type="molecule type" value="Genomic_DNA"/>
</dbReference>
<evidence type="ECO:0000313" key="4">
    <source>
        <dbReference type="Proteomes" id="UP000243406"/>
    </source>
</evidence>
<dbReference type="InterPro" id="IPR007214">
    <property type="entry name" value="YbaK/aa-tRNA-synth-assoc-dom"/>
</dbReference>
<dbReference type="Gene3D" id="3.90.960.10">
    <property type="entry name" value="YbaK/aminoacyl-tRNA synthetase-associated domain"/>
    <property type="match status" value="1"/>
</dbReference>
<name>A0A1T5C6K2_9FIRM</name>
<gene>
    <name evidence="3" type="ORF">SAMN02745120_2044</name>
</gene>
<feature type="domain" description="YbaK/aminoacyl-tRNA synthetase-associated" evidence="2">
    <location>
        <begin position="41"/>
        <end position="164"/>
    </location>
</feature>
<organism evidence="3 4">
    <name type="scientific">Acetoanaerobium noterae</name>
    <dbReference type="NCBI Taxonomy" id="745369"/>
    <lineage>
        <taxon>Bacteria</taxon>
        <taxon>Bacillati</taxon>
        <taxon>Bacillota</taxon>
        <taxon>Clostridia</taxon>
        <taxon>Peptostreptococcales</taxon>
        <taxon>Filifactoraceae</taxon>
        <taxon>Acetoanaerobium</taxon>
    </lineage>
</organism>
<dbReference type="InterPro" id="IPR040285">
    <property type="entry name" value="ProX/PRXD1"/>
</dbReference>
<dbReference type="PANTHER" id="PTHR31423">
    <property type="entry name" value="YBAK DOMAIN-CONTAINING PROTEIN"/>
    <property type="match status" value="1"/>
</dbReference>
<dbReference type="AlphaFoldDB" id="A0A1T5C6K2"/>
<accession>A0A1T5C6K2</accession>
<dbReference type="PANTHER" id="PTHR31423:SF3">
    <property type="entry name" value="PROLYL-TRNA SYNTHETASE ASSOCIATED DOMAIN-CONTAINING PROTEIN 1-RELATED"/>
    <property type="match status" value="1"/>
</dbReference>
<evidence type="ECO:0000259" key="2">
    <source>
        <dbReference type="Pfam" id="PF04073"/>
    </source>
</evidence>
<dbReference type="GO" id="GO:0002161">
    <property type="term" value="F:aminoacyl-tRNA deacylase activity"/>
    <property type="evidence" value="ECO:0007669"/>
    <property type="project" value="InterPro"/>
</dbReference>
<dbReference type="OrthoDB" id="9798587at2"/>
<dbReference type="SUPFAM" id="SSF55826">
    <property type="entry name" value="YbaK/ProRS associated domain"/>
    <property type="match status" value="1"/>
</dbReference>
<dbReference type="CDD" id="cd04335">
    <property type="entry name" value="PrdX_deacylase"/>
    <property type="match status" value="1"/>
</dbReference>
<keyword evidence="4" id="KW-1185">Reference proteome</keyword>
<dbReference type="RefSeq" id="WP_079589834.1">
    <property type="nucleotide sequence ID" value="NZ_FUYN01000004.1"/>
</dbReference>
<evidence type="ECO:0000256" key="1">
    <source>
        <dbReference type="ARBA" id="ARBA00010201"/>
    </source>
</evidence>
<dbReference type="Proteomes" id="UP000243406">
    <property type="component" value="Unassembled WGS sequence"/>
</dbReference>
<reference evidence="4" key="1">
    <citation type="submission" date="2017-02" db="EMBL/GenBank/DDBJ databases">
        <authorList>
            <person name="Varghese N."/>
            <person name="Submissions S."/>
        </authorList>
    </citation>
    <scope>NUCLEOTIDE SEQUENCE [LARGE SCALE GENOMIC DNA]</scope>
    <source>
        <strain evidence="4">ATCC 35199</strain>
    </source>
</reference>
<comment type="similarity">
    <text evidence="1">Belongs to the PRORSD1 family.</text>
</comment>
<dbReference type="InterPro" id="IPR036754">
    <property type="entry name" value="YbaK/aa-tRNA-synt-asso_dom_sf"/>
</dbReference>